<dbReference type="InterPro" id="IPR012337">
    <property type="entry name" value="RNaseH-like_sf"/>
</dbReference>
<feature type="domain" description="Integrase catalytic" evidence="1">
    <location>
        <begin position="308"/>
        <end position="452"/>
    </location>
</feature>
<dbReference type="SUPFAM" id="SSF53098">
    <property type="entry name" value="Ribonuclease H-like"/>
    <property type="match status" value="1"/>
</dbReference>
<evidence type="ECO:0000313" key="3">
    <source>
        <dbReference type="Proteomes" id="UP001190700"/>
    </source>
</evidence>
<dbReference type="InterPro" id="IPR001584">
    <property type="entry name" value="Integrase_cat-core"/>
</dbReference>
<evidence type="ECO:0000313" key="2">
    <source>
        <dbReference type="EMBL" id="KAK3285996.1"/>
    </source>
</evidence>
<accession>A0AAE0GZ17</accession>
<dbReference type="GO" id="GO:0009007">
    <property type="term" value="F:site-specific DNA-methyltransferase (adenine-specific) activity"/>
    <property type="evidence" value="ECO:0007669"/>
    <property type="project" value="InterPro"/>
</dbReference>
<proteinExistence type="predicted"/>
<organism evidence="2 3">
    <name type="scientific">Cymbomonas tetramitiformis</name>
    <dbReference type="NCBI Taxonomy" id="36881"/>
    <lineage>
        <taxon>Eukaryota</taxon>
        <taxon>Viridiplantae</taxon>
        <taxon>Chlorophyta</taxon>
        <taxon>Pyramimonadophyceae</taxon>
        <taxon>Pyramimonadales</taxon>
        <taxon>Pyramimonadaceae</taxon>
        <taxon>Cymbomonas</taxon>
    </lineage>
</organism>
<protein>
    <recommendedName>
        <fullName evidence="1">Integrase catalytic domain-containing protein</fullName>
    </recommendedName>
</protein>
<dbReference type="EMBL" id="LGRX02001531">
    <property type="protein sequence ID" value="KAK3285996.1"/>
    <property type="molecule type" value="Genomic_DNA"/>
</dbReference>
<comment type="caution">
    <text evidence="2">The sequence shown here is derived from an EMBL/GenBank/DDBJ whole genome shotgun (WGS) entry which is preliminary data.</text>
</comment>
<dbReference type="GO" id="GO:0015074">
    <property type="term" value="P:DNA integration"/>
    <property type="evidence" value="ECO:0007669"/>
    <property type="project" value="InterPro"/>
</dbReference>
<dbReference type="GO" id="GO:0003677">
    <property type="term" value="F:DNA binding"/>
    <property type="evidence" value="ECO:0007669"/>
    <property type="project" value="InterPro"/>
</dbReference>
<gene>
    <name evidence="2" type="ORF">CYMTET_6421</name>
</gene>
<keyword evidence="3" id="KW-1185">Reference proteome</keyword>
<dbReference type="InterPro" id="IPR036397">
    <property type="entry name" value="RNaseH_sf"/>
</dbReference>
<reference evidence="2 3" key="1">
    <citation type="journal article" date="2015" name="Genome Biol. Evol.">
        <title>Comparative Genomics of a Bacterivorous Green Alga Reveals Evolutionary Causalities and Consequences of Phago-Mixotrophic Mode of Nutrition.</title>
        <authorList>
            <person name="Burns J.A."/>
            <person name="Paasch A."/>
            <person name="Narechania A."/>
            <person name="Kim E."/>
        </authorList>
    </citation>
    <scope>NUCLEOTIDE SEQUENCE [LARGE SCALE GENOMIC DNA]</scope>
    <source>
        <strain evidence="2 3">PLY_AMNH</strain>
    </source>
</reference>
<dbReference type="Pfam" id="PF05869">
    <property type="entry name" value="Dam"/>
    <property type="match status" value="1"/>
</dbReference>
<dbReference type="GO" id="GO:0009307">
    <property type="term" value="P:DNA restriction-modification system"/>
    <property type="evidence" value="ECO:0007669"/>
    <property type="project" value="InterPro"/>
</dbReference>
<dbReference type="Proteomes" id="UP001190700">
    <property type="component" value="Unassembled WGS sequence"/>
</dbReference>
<dbReference type="AlphaFoldDB" id="A0AAE0GZ17"/>
<sequence length="452" mass="50344">MTVLPTETTLDLCLIWHLPLTLVRRMGMAAIPATVGGWASGIFTSGMSNSWGSMPDFESASDSDSDGMSYSCDSIPDLDSGSNSDDDVDPLPSDTWACGVCRTPAAHRVAMVCGAHVGRARPRTTVGRSVVLDSGSTKHIFNSVDVLNKDYAPKACETFKVVQSQAVSSTGSGSVTFAKRDIQSGRMVGLQLLGAHCIPGHSFNLLSVVALEDVGFLHDGDQRDRFDWKFEDTEPHFTTHGPFFLEIFASENNHILNTYCTLSDTCFIKDWAGKHCYGNPPFDHDIILKCLQKALADFDRDPANTKFMFVLPKWVTANWWHLTTHFSIVHEYPADTCGPFRINGGGYRWFARFVDDSTTWICIYFLKHKSDYLEAFKLYIVEVKRLKSGMGLPEDHHMVLHTDVDNTLIAGQTAALCKEQGIEQRHGSPYLHENQARVEISHRDVPWPKPFS</sequence>
<name>A0AAE0GZ17_9CHLO</name>
<dbReference type="Gene3D" id="3.30.420.10">
    <property type="entry name" value="Ribonuclease H-like superfamily/Ribonuclease H"/>
    <property type="match status" value="1"/>
</dbReference>
<dbReference type="InterPro" id="IPR008593">
    <property type="entry name" value="Dam_MeTrfase"/>
</dbReference>
<evidence type="ECO:0000259" key="1">
    <source>
        <dbReference type="PROSITE" id="PS50994"/>
    </source>
</evidence>
<dbReference type="PROSITE" id="PS50994">
    <property type="entry name" value="INTEGRASE"/>
    <property type="match status" value="1"/>
</dbReference>